<gene>
    <name evidence="1" type="ORF">CLODIP_2_CD09855</name>
</gene>
<sequence>MLLLLSPPSLETQLRQLMARRSKACAQYLRNSVRRRPAPPPLHPWTTATLEFAAQHHPSTSAGAHILAA</sequence>
<evidence type="ECO:0000313" key="2">
    <source>
        <dbReference type="Proteomes" id="UP000494165"/>
    </source>
</evidence>
<name>A0A8S1DCS9_9INSE</name>
<protein>
    <submittedName>
        <fullName evidence="1">Uncharacterized protein</fullName>
    </submittedName>
</protein>
<organism evidence="1 2">
    <name type="scientific">Cloeon dipterum</name>
    <dbReference type="NCBI Taxonomy" id="197152"/>
    <lineage>
        <taxon>Eukaryota</taxon>
        <taxon>Metazoa</taxon>
        <taxon>Ecdysozoa</taxon>
        <taxon>Arthropoda</taxon>
        <taxon>Hexapoda</taxon>
        <taxon>Insecta</taxon>
        <taxon>Pterygota</taxon>
        <taxon>Palaeoptera</taxon>
        <taxon>Ephemeroptera</taxon>
        <taxon>Pisciforma</taxon>
        <taxon>Baetidae</taxon>
        <taxon>Cloeon</taxon>
    </lineage>
</organism>
<accession>A0A8S1DCS9</accession>
<evidence type="ECO:0000313" key="1">
    <source>
        <dbReference type="EMBL" id="CAB3378389.1"/>
    </source>
</evidence>
<dbReference type="AlphaFoldDB" id="A0A8S1DCS9"/>
<comment type="caution">
    <text evidence="1">The sequence shown here is derived from an EMBL/GenBank/DDBJ whole genome shotgun (WGS) entry which is preliminary data.</text>
</comment>
<keyword evidence="2" id="KW-1185">Reference proteome</keyword>
<dbReference type="Proteomes" id="UP000494165">
    <property type="component" value="Unassembled WGS sequence"/>
</dbReference>
<proteinExistence type="predicted"/>
<reference evidence="1 2" key="1">
    <citation type="submission" date="2020-04" db="EMBL/GenBank/DDBJ databases">
        <authorList>
            <person name="Alioto T."/>
            <person name="Alioto T."/>
            <person name="Gomez Garrido J."/>
        </authorList>
    </citation>
    <scope>NUCLEOTIDE SEQUENCE [LARGE SCALE GENOMIC DNA]</scope>
</reference>
<dbReference type="EMBL" id="CADEPI010000163">
    <property type="protein sequence ID" value="CAB3378389.1"/>
    <property type="molecule type" value="Genomic_DNA"/>
</dbReference>